<dbReference type="InterPro" id="IPR014729">
    <property type="entry name" value="Rossmann-like_a/b/a_fold"/>
</dbReference>
<accession>X1V9A5</accession>
<dbReference type="Pfam" id="PF00733">
    <property type="entry name" value="Asn_synthase"/>
    <property type="match status" value="1"/>
</dbReference>
<protein>
    <recommendedName>
        <fullName evidence="1">Asparagine synthetase domain-containing protein</fullName>
    </recommendedName>
</protein>
<dbReference type="AlphaFoldDB" id="X1V9A5"/>
<feature type="domain" description="Asparagine synthetase" evidence="1">
    <location>
        <begin position="37"/>
        <end position="123"/>
    </location>
</feature>
<name>X1V9A5_9ZZZZ</name>
<dbReference type="SUPFAM" id="SSF52402">
    <property type="entry name" value="Adenine nucleotide alpha hydrolases-like"/>
    <property type="match status" value="1"/>
</dbReference>
<feature type="non-terminal residue" evidence="2">
    <location>
        <position position="1"/>
    </location>
</feature>
<proteinExistence type="predicted"/>
<sequence>PHAWRATLYGDGTIKRHPPIPHGNLQMDPGAAARKLRKTLGKELYDAAQDRDRVILLLTGGLDSRVVAGVLKKLESQLKAQIVCATWGQANCRDVAYAQRIASWYDWEFIQVPYDSELLWANIKRGAVWGGSEVAGLHLHAQDWFRNAQPHDLVIAASWGDSVGRAEFSSRHVSILRPALVQNREGLMHPALAGLCLAQAKRDRATAWEGAEDAPRWVWYELDMQENYM</sequence>
<dbReference type="InterPro" id="IPR001962">
    <property type="entry name" value="Asn_synthase"/>
</dbReference>
<feature type="non-terminal residue" evidence="2">
    <location>
        <position position="229"/>
    </location>
</feature>
<gene>
    <name evidence="2" type="ORF">S12H4_54351</name>
</gene>
<dbReference type="GO" id="GO:0006529">
    <property type="term" value="P:asparagine biosynthetic process"/>
    <property type="evidence" value="ECO:0007669"/>
    <property type="project" value="InterPro"/>
</dbReference>
<dbReference type="EMBL" id="BARW01034735">
    <property type="protein sequence ID" value="GAJ09541.1"/>
    <property type="molecule type" value="Genomic_DNA"/>
</dbReference>
<reference evidence="2" key="1">
    <citation type="journal article" date="2014" name="Front. Microbiol.">
        <title>High frequency of phylogenetically diverse reductive dehalogenase-homologous genes in deep subseafloor sedimentary metagenomes.</title>
        <authorList>
            <person name="Kawai M."/>
            <person name="Futagami T."/>
            <person name="Toyoda A."/>
            <person name="Takaki Y."/>
            <person name="Nishi S."/>
            <person name="Hori S."/>
            <person name="Arai W."/>
            <person name="Tsubouchi T."/>
            <person name="Morono Y."/>
            <person name="Uchiyama I."/>
            <person name="Ito T."/>
            <person name="Fujiyama A."/>
            <person name="Inagaki F."/>
            <person name="Takami H."/>
        </authorList>
    </citation>
    <scope>NUCLEOTIDE SEQUENCE</scope>
    <source>
        <strain evidence="2">Expedition CK06-06</strain>
    </source>
</reference>
<evidence type="ECO:0000313" key="2">
    <source>
        <dbReference type="EMBL" id="GAJ09541.1"/>
    </source>
</evidence>
<comment type="caution">
    <text evidence="2">The sequence shown here is derived from an EMBL/GenBank/DDBJ whole genome shotgun (WGS) entry which is preliminary data.</text>
</comment>
<dbReference type="GO" id="GO:0004066">
    <property type="term" value="F:asparagine synthase (glutamine-hydrolyzing) activity"/>
    <property type="evidence" value="ECO:0007669"/>
    <property type="project" value="InterPro"/>
</dbReference>
<dbReference type="Gene3D" id="3.40.50.620">
    <property type="entry name" value="HUPs"/>
    <property type="match status" value="1"/>
</dbReference>
<evidence type="ECO:0000259" key="1">
    <source>
        <dbReference type="Pfam" id="PF00733"/>
    </source>
</evidence>
<organism evidence="2">
    <name type="scientific">marine sediment metagenome</name>
    <dbReference type="NCBI Taxonomy" id="412755"/>
    <lineage>
        <taxon>unclassified sequences</taxon>
        <taxon>metagenomes</taxon>
        <taxon>ecological metagenomes</taxon>
    </lineage>
</organism>